<dbReference type="SMART" id="SM00426">
    <property type="entry name" value="TEA"/>
    <property type="match status" value="1"/>
</dbReference>
<reference evidence="5 6" key="1">
    <citation type="journal article" date="2024" name="J Genomics">
        <title>Draft genome sequencing and assembly of Favolaschia claudopus CIRM-BRFM 2984 isolated from oak limbs.</title>
        <authorList>
            <person name="Navarro D."/>
            <person name="Drula E."/>
            <person name="Chaduli D."/>
            <person name="Cazenave R."/>
            <person name="Ahrendt S."/>
            <person name="Wang J."/>
            <person name="Lipzen A."/>
            <person name="Daum C."/>
            <person name="Barry K."/>
            <person name="Grigoriev I.V."/>
            <person name="Favel A."/>
            <person name="Rosso M.N."/>
            <person name="Martin F."/>
        </authorList>
    </citation>
    <scope>NUCLEOTIDE SEQUENCE [LARGE SCALE GENOMIC DNA]</scope>
    <source>
        <strain evidence="5 6">CIRM-BRFM 2984</strain>
    </source>
</reference>
<evidence type="ECO:0000313" key="5">
    <source>
        <dbReference type="EMBL" id="KAK7017802.1"/>
    </source>
</evidence>
<name>A0AAW0AYZ3_9AGAR</name>
<proteinExistence type="inferred from homology"/>
<dbReference type="Pfam" id="PF01285">
    <property type="entry name" value="TEA"/>
    <property type="match status" value="1"/>
</dbReference>
<comment type="caution">
    <text evidence="5">The sequence shown here is derived from an EMBL/GenBank/DDBJ whole genome shotgun (WGS) entry which is preliminary data.</text>
</comment>
<protein>
    <submittedName>
        <fullName evidence="5">TEA domain-containing protein</fullName>
    </submittedName>
</protein>
<dbReference type="EMBL" id="JAWWNJ010000047">
    <property type="protein sequence ID" value="KAK7017802.1"/>
    <property type="molecule type" value="Genomic_DNA"/>
</dbReference>
<dbReference type="InterPro" id="IPR000818">
    <property type="entry name" value="TEA/ATTS_dom"/>
</dbReference>
<keyword evidence="6" id="KW-1185">Reference proteome</keyword>
<organism evidence="5 6">
    <name type="scientific">Favolaschia claudopus</name>
    <dbReference type="NCBI Taxonomy" id="2862362"/>
    <lineage>
        <taxon>Eukaryota</taxon>
        <taxon>Fungi</taxon>
        <taxon>Dikarya</taxon>
        <taxon>Basidiomycota</taxon>
        <taxon>Agaricomycotina</taxon>
        <taxon>Agaricomycetes</taxon>
        <taxon>Agaricomycetidae</taxon>
        <taxon>Agaricales</taxon>
        <taxon>Marasmiineae</taxon>
        <taxon>Mycenaceae</taxon>
        <taxon>Favolaschia</taxon>
    </lineage>
</organism>
<dbReference type="Proteomes" id="UP001362999">
    <property type="component" value="Unassembled WGS sequence"/>
</dbReference>
<feature type="domain" description="TEA" evidence="4">
    <location>
        <begin position="36"/>
        <end position="110"/>
    </location>
</feature>
<comment type="similarity">
    <text evidence="1">Belongs to the TEC1 family.</text>
</comment>
<evidence type="ECO:0000256" key="2">
    <source>
        <dbReference type="PROSITE-ProRule" id="PRU00505"/>
    </source>
</evidence>
<dbReference type="GO" id="GO:0003700">
    <property type="term" value="F:DNA-binding transcription factor activity"/>
    <property type="evidence" value="ECO:0007669"/>
    <property type="project" value="InterPro"/>
</dbReference>
<dbReference type="AlphaFoldDB" id="A0AAW0AYZ3"/>
<dbReference type="PROSITE" id="PS51088">
    <property type="entry name" value="TEA_2"/>
    <property type="match status" value="1"/>
</dbReference>
<feature type="region of interest" description="Disordered" evidence="3">
    <location>
        <begin position="1"/>
        <end position="25"/>
    </location>
</feature>
<evidence type="ECO:0000259" key="4">
    <source>
        <dbReference type="PROSITE" id="PS51088"/>
    </source>
</evidence>
<dbReference type="InterPro" id="IPR038096">
    <property type="entry name" value="TEA/ATTS_sf"/>
</dbReference>
<evidence type="ECO:0000256" key="1">
    <source>
        <dbReference type="ARBA" id="ARBA00008421"/>
    </source>
</evidence>
<dbReference type="Gene3D" id="6.10.20.40">
    <property type="entry name" value="TEA/ATTS domain"/>
    <property type="match status" value="1"/>
</dbReference>
<feature type="DNA-binding region" description="TEA" evidence="2">
    <location>
        <begin position="36"/>
        <end position="110"/>
    </location>
</feature>
<accession>A0AAW0AYZ3</accession>
<evidence type="ECO:0000256" key="3">
    <source>
        <dbReference type="SAM" id="MobiDB-lite"/>
    </source>
</evidence>
<evidence type="ECO:0000313" key="6">
    <source>
        <dbReference type="Proteomes" id="UP001362999"/>
    </source>
</evidence>
<sequence length="302" mass="34003">MYSPVLSSPQPSDSSNSGIQESLHPMLEMRKMRRVTERGEAIWPLRLESALVEGLHHYQPTVCRETVMLKRYPGRNQFLSNYIFDKTGERRTPKQVASRLQQIREGPLDEEMHNLLFPSPYSSPRTTSTAKLSCPDTPPISQLRQPTVIPIHILPEPFSFPSYDSMPQQLSSLIASRSPCPLSCIDPTVTLISHASHAHVAQSQFFVYKDNHRVVHTETALLTSSIDFSQPNCPQMLYAAKLVPGYWSTIVESPDPTRFSILHQVANVDDNAVIFSALYVFRFAAEYFHAPCSAVNTVGYVL</sequence>
<gene>
    <name evidence="5" type="ORF">R3P38DRAFT_3560426</name>
</gene>
<feature type="compositionally biased region" description="Low complexity" evidence="3">
    <location>
        <begin position="1"/>
        <end position="17"/>
    </location>
</feature>